<sequence>MPLGTPREKDFETVKKTIRSLLLSAKNGLTPVQLTKDYMAMIGNPIPVQELGFPSLFELLKHMPDAVAMHKSRGGTLMLRGLASDSCIHVAQLVSRQKATKSYTAMKSGMRAPTSTKRVPAPTIPPRSKLLHFVVAFLMEGVTIGFGVYITHSNASLTLDYRIDGIIIATLAAARHEQHNPRSSYIYFYAPFDVTQISRSVVSSIDRSLLTYI</sequence>
<dbReference type="PROSITE" id="PS51644">
    <property type="entry name" value="HTH_OST"/>
    <property type="match status" value="1"/>
</dbReference>
<dbReference type="eggNOG" id="KOG2039">
    <property type="taxonomic scope" value="Eukaryota"/>
</dbReference>
<dbReference type="InterPro" id="IPR041966">
    <property type="entry name" value="LOTUS-like"/>
</dbReference>
<dbReference type="Gene3D" id="3.30.420.610">
    <property type="entry name" value="LOTUS domain-like"/>
    <property type="match status" value="1"/>
</dbReference>
<dbReference type="AlphaFoldDB" id="A0A1X7TGF6"/>
<reference evidence="2" key="1">
    <citation type="submission" date="2017-05" db="UniProtKB">
        <authorList>
            <consortium name="EnsemblMetazoa"/>
        </authorList>
    </citation>
    <scope>IDENTIFICATION</scope>
</reference>
<name>A0A1X7TGF6_AMPQE</name>
<evidence type="ECO:0000259" key="1">
    <source>
        <dbReference type="PROSITE" id="PS51644"/>
    </source>
</evidence>
<dbReference type="EnsemblMetazoa" id="Aqu2.1.13787_001">
    <property type="protein sequence ID" value="Aqu2.1.13787_001"/>
    <property type="gene ID" value="Aqu2.1.13787"/>
</dbReference>
<dbReference type="STRING" id="400682.A0A1X7TGF6"/>
<dbReference type="Pfam" id="PF12872">
    <property type="entry name" value="OST-HTH"/>
    <property type="match status" value="1"/>
</dbReference>
<evidence type="ECO:0000313" key="2">
    <source>
        <dbReference type="EnsemblMetazoa" id="Aqu2.1.13787_001"/>
    </source>
</evidence>
<protein>
    <recommendedName>
        <fullName evidence="1">HTH OST-type domain-containing protein</fullName>
    </recommendedName>
</protein>
<organism evidence="2">
    <name type="scientific">Amphimedon queenslandica</name>
    <name type="common">Sponge</name>
    <dbReference type="NCBI Taxonomy" id="400682"/>
    <lineage>
        <taxon>Eukaryota</taxon>
        <taxon>Metazoa</taxon>
        <taxon>Porifera</taxon>
        <taxon>Demospongiae</taxon>
        <taxon>Heteroscleromorpha</taxon>
        <taxon>Haplosclerida</taxon>
        <taxon>Niphatidae</taxon>
        <taxon>Amphimedon</taxon>
    </lineage>
</organism>
<dbReference type="InterPro" id="IPR025605">
    <property type="entry name" value="OST-HTH/LOTUS_dom"/>
</dbReference>
<proteinExistence type="predicted"/>
<dbReference type="InParanoid" id="A0A1X7TGF6"/>
<accession>A0A1X7TGF6</accession>
<feature type="domain" description="HTH OST-type" evidence="1">
    <location>
        <begin position="10"/>
        <end position="83"/>
    </location>
</feature>